<name>A0A193FZM4_9BORD</name>
<keyword evidence="3" id="KW-0238">DNA-binding</keyword>
<dbReference type="SUPFAM" id="SSF46785">
    <property type="entry name" value="Winged helix' DNA-binding domain"/>
    <property type="match status" value="1"/>
</dbReference>
<dbReference type="Pfam" id="PF00126">
    <property type="entry name" value="HTH_1"/>
    <property type="match status" value="1"/>
</dbReference>
<keyword evidence="4" id="KW-0804">Transcription</keyword>
<accession>A0A193FZM4</accession>
<evidence type="ECO:0000313" key="7">
    <source>
        <dbReference type="Proteomes" id="UP000092213"/>
    </source>
</evidence>
<evidence type="ECO:0000256" key="4">
    <source>
        <dbReference type="ARBA" id="ARBA00023163"/>
    </source>
</evidence>
<dbReference type="PANTHER" id="PTHR30126">
    <property type="entry name" value="HTH-TYPE TRANSCRIPTIONAL REGULATOR"/>
    <property type="match status" value="1"/>
</dbReference>
<dbReference type="GO" id="GO:0000976">
    <property type="term" value="F:transcription cis-regulatory region binding"/>
    <property type="evidence" value="ECO:0007669"/>
    <property type="project" value="TreeGrafter"/>
</dbReference>
<sequence length="312" mass="33503">MPGIRLILTKNINLDYLRTFVLVVEHGSFSAAAERLDISQPAVSLQIRQLERSLGATLIERVGRRTRPTAAGADLLSHAARVESTVAAAVQAVARRAHGPTGRVRLGTGATACIFLLPPLLKDLRQRFPNLEITVATGNTPDIVKSIEENVLDIGLVTMPAAGRALEVTPVLKDEFLLLAPAGMSLPARITAEALSRKPVLLFEPGGNTRRIADEWFGRSGIDLRPVMSLGSVEAIKGLVAAGLGCAILPGMAVPRQAQRHDVVARPLSPRLYRKLAVVIRRDKRLHSGLNEAYRALKGLANPSPADPAIRP</sequence>
<dbReference type="FunFam" id="1.10.10.10:FF:000001">
    <property type="entry name" value="LysR family transcriptional regulator"/>
    <property type="match status" value="1"/>
</dbReference>
<evidence type="ECO:0000256" key="1">
    <source>
        <dbReference type="ARBA" id="ARBA00009437"/>
    </source>
</evidence>
<dbReference type="PRINTS" id="PR00039">
    <property type="entry name" value="HTHLYSR"/>
</dbReference>
<dbReference type="STRING" id="463025.BAU08_15925"/>
<gene>
    <name evidence="6" type="ORF">BAU08_15925</name>
</gene>
<organism evidence="6 7">
    <name type="scientific">Bordetella bronchialis</name>
    <dbReference type="NCBI Taxonomy" id="463025"/>
    <lineage>
        <taxon>Bacteria</taxon>
        <taxon>Pseudomonadati</taxon>
        <taxon>Pseudomonadota</taxon>
        <taxon>Betaproteobacteria</taxon>
        <taxon>Burkholderiales</taxon>
        <taxon>Alcaligenaceae</taxon>
        <taxon>Bordetella</taxon>
    </lineage>
</organism>
<evidence type="ECO:0000313" key="6">
    <source>
        <dbReference type="EMBL" id="ANN72641.1"/>
    </source>
</evidence>
<dbReference type="SUPFAM" id="SSF53850">
    <property type="entry name" value="Periplasmic binding protein-like II"/>
    <property type="match status" value="1"/>
</dbReference>
<comment type="similarity">
    <text evidence="1">Belongs to the LysR transcriptional regulatory family.</text>
</comment>
<dbReference type="InterPro" id="IPR000847">
    <property type="entry name" value="LysR_HTH_N"/>
</dbReference>
<dbReference type="CDD" id="cd05466">
    <property type="entry name" value="PBP2_LTTR_substrate"/>
    <property type="match status" value="1"/>
</dbReference>
<dbReference type="InterPro" id="IPR036388">
    <property type="entry name" value="WH-like_DNA-bd_sf"/>
</dbReference>
<protein>
    <submittedName>
        <fullName evidence="6">LysR family transcriptional regulator</fullName>
    </submittedName>
</protein>
<dbReference type="PROSITE" id="PS50931">
    <property type="entry name" value="HTH_LYSR"/>
    <property type="match status" value="1"/>
</dbReference>
<evidence type="ECO:0000256" key="3">
    <source>
        <dbReference type="ARBA" id="ARBA00023125"/>
    </source>
</evidence>
<dbReference type="Gene3D" id="3.40.190.10">
    <property type="entry name" value="Periplasmic binding protein-like II"/>
    <property type="match status" value="2"/>
</dbReference>
<dbReference type="Proteomes" id="UP000092213">
    <property type="component" value="Chromosome"/>
</dbReference>
<reference evidence="6 7" key="1">
    <citation type="submission" date="2016-06" db="EMBL/GenBank/DDBJ databases">
        <title>Complete genome sequences of Bordetella bronchialis and Bordetella flabilis.</title>
        <authorList>
            <person name="LiPuma J.J."/>
            <person name="Spilker T."/>
        </authorList>
    </citation>
    <scope>NUCLEOTIDE SEQUENCE [LARGE SCALE GENOMIC DNA]</scope>
    <source>
        <strain evidence="6 7">AU17976</strain>
    </source>
</reference>
<evidence type="ECO:0000259" key="5">
    <source>
        <dbReference type="PROSITE" id="PS50931"/>
    </source>
</evidence>
<dbReference type="GO" id="GO:0003700">
    <property type="term" value="F:DNA-binding transcription factor activity"/>
    <property type="evidence" value="ECO:0007669"/>
    <property type="project" value="InterPro"/>
</dbReference>
<dbReference type="Gene3D" id="1.10.10.10">
    <property type="entry name" value="Winged helix-like DNA-binding domain superfamily/Winged helix DNA-binding domain"/>
    <property type="match status" value="1"/>
</dbReference>
<keyword evidence="2" id="KW-0805">Transcription regulation</keyword>
<evidence type="ECO:0000256" key="2">
    <source>
        <dbReference type="ARBA" id="ARBA00023015"/>
    </source>
</evidence>
<dbReference type="Pfam" id="PF03466">
    <property type="entry name" value="LysR_substrate"/>
    <property type="match status" value="1"/>
</dbReference>
<dbReference type="InterPro" id="IPR005119">
    <property type="entry name" value="LysR_subst-bd"/>
</dbReference>
<dbReference type="EMBL" id="CP016171">
    <property type="protein sequence ID" value="ANN72641.1"/>
    <property type="molecule type" value="Genomic_DNA"/>
</dbReference>
<dbReference type="PANTHER" id="PTHR30126:SF39">
    <property type="entry name" value="HTH-TYPE TRANSCRIPTIONAL REGULATOR CYSL"/>
    <property type="match status" value="1"/>
</dbReference>
<feature type="domain" description="HTH lysR-type" evidence="5">
    <location>
        <begin position="12"/>
        <end position="69"/>
    </location>
</feature>
<proteinExistence type="inferred from homology"/>
<dbReference type="AlphaFoldDB" id="A0A193FZM4"/>
<dbReference type="InterPro" id="IPR036390">
    <property type="entry name" value="WH_DNA-bd_sf"/>
</dbReference>